<dbReference type="OrthoDB" id="3232242at2"/>
<dbReference type="RefSeq" id="WP_130290181.1">
    <property type="nucleotide sequence ID" value="NZ_SHKL01000001.1"/>
</dbReference>
<dbReference type="InterPro" id="IPR011711">
    <property type="entry name" value="GntR_C"/>
</dbReference>
<dbReference type="EMBL" id="SHKL01000001">
    <property type="protein sequence ID" value="RZT85769.1"/>
    <property type="molecule type" value="Genomic_DNA"/>
</dbReference>
<dbReference type="InterPro" id="IPR036388">
    <property type="entry name" value="WH-like_DNA-bd_sf"/>
</dbReference>
<evidence type="ECO:0000313" key="5">
    <source>
        <dbReference type="EMBL" id="RZT85769.1"/>
    </source>
</evidence>
<evidence type="ECO:0000313" key="6">
    <source>
        <dbReference type="Proteomes" id="UP000291591"/>
    </source>
</evidence>
<accession>A0A4Q7UZY1</accession>
<dbReference type="Proteomes" id="UP000291591">
    <property type="component" value="Unassembled WGS sequence"/>
</dbReference>
<dbReference type="InterPro" id="IPR000524">
    <property type="entry name" value="Tscrpt_reg_HTH_GntR"/>
</dbReference>
<dbReference type="SUPFAM" id="SSF46785">
    <property type="entry name" value="Winged helix' DNA-binding domain"/>
    <property type="match status" value="1"/>
</dbReference>
<dbReference type="InterPro" id="IPR036390">
    <property type="entry name" value="WH_DNA-bd_sf"/>
</dbReference>
<dbReference type="SMART" id="SM00895">
    <property type="entry name" value="FCD"/>
    <property type="match status" value="1"/>
</dbReference>
<dbReference type="PROSITE" id="PS50949">
    <property type="entry name" value="HTH_GNTR"/>
    <property type="match status" value="1"/>
</dbReference>
<dbReference type="PANTHER" id="PTHR43537">
    <property type="entry name" value="TRANSCRIPTIONAL REGULATOR, GNTR FAMILY"/>
    <property type="match status" value="1"/>
</dbReference>
<keyword evidence="1" id="KW-0805">Transcription regulation</keyword>
<organism evidence="5 6">
    <name type="scientific">Pseudonocardia sediminis</name>
    <dbReference type="NCBI Taxonomy" id="1397368"/>
    <lineage>
        <taxon>Bacteria</taxon>
        <taxon>Bacillati</taxon>
        <taxon>Actinomycetota</taxon>
        <taxon>Actinomycetes</taxon>
        <taxon>Pseudonocardiales</taxon>
        <taxon>Pseudonocardiaceae</taxon>
        <taxon>Pseudonocardia</taxon>
    </lineage>
</organism>
<dbReference type="GO" id="GO:0003700">
    <property type="term" value="F:DNA-binding transcription factor activity"/>
    <property type="evidence" value="ECO:0007669"/>
    <property type="project" value="InterPro"/>
</dbReference>
<dbReference type="Pfam" id="PF00392">
    <property type="entry name" value="GntR"/>
    <property type="match status" value="1"/>
</dbReference>
<dbReference type="PANTHER" id="PTHR43537:SF5">
    <property type="entry name" value="UXU OPERON TRANSCRIPTIONAL REGULATOR"/>
    <property type="match status" value="1"/>
</dbReference>
<name>A0A4Q7UZY1_PSEST</name>
<keyword evidence="6" id="KW-1185">Reference proteome</keyword>
<proteinExistence type="predicted"/>
<comment type="caution">
    <text evidence="5">The sequence shown here is derived from an EMBL/GenBank/DDBJ whole genome shotgun (WGS) entry which is preliminary data.</text>
</comment>
<gene>
    <name evidence="5" type="ORF">EV383_2649</name>
</gene>
<evidence type="ECO:0000256" key="2">
    <source>
        <dbReference type="ARBA" id="ARBA00023125"/>
    </source>
</evidence>
<protein>
    <submittedName>
        <fullName evidence="5">DNA-binding FadR family transcriptional regulator</fullName>
    </submittedName>
</protein>
<dbReference type="SUPFAM" id="SSF48008">
    <property type="entry name" value="GntR ligand-binding domain-like"/>
    <property type="match status" value="1"/>
</dbReference>
<evidence type="ECO:0000256" key="3">
    <source>
        <dbReference type="ARBA" id="ARBA00023163"/>
    </source>
</evidence>
<dbReference type="AlphaFoldDB" id="A0A4Q7UZY1"/>
<dbReference type="Gene3D" id="1.10.10.10">
    <property type="entry name" value="Winged helix-like DNA-binding domain superfamily/Winged helix DNA-binding domain"/>
    <property type="match status" value="1"/>
</dbReference>
<dbReference type="InterPro" id="IPR008920">
    <property type="entry name" value="TF_FadR/GntR_C"/>
</dbReference>
<dbReference type="GO" id="GO:0003677">
    <property type="term" value="F:DNA binding"/>
    <property type="evidence" value="ECO:0007669"/>
    <property type="project" value="UniProtKB-KW"/>
</dbReference>
<dbReference type="Gene3D" id="1.20.120.530">
    <property type="entry name" value="GntR ligand-binding domain-like"/>
    <property type="match status" value="1"/>
</dbReference>
<dbReference type="Pfam" id="PF07729">
    <property type="entry name" value="FCD"/>
    <property type="match status" value="1"/>
</dbReference>
<keyword evidence="3" id="KW-0804">Transcription</keyword>
<sequence length="239" mass="25838">MSEADVPVVRRGRSRAESVAEAVQSDIVERGAVTGDRLGLRTDLIDRYGVSPSVMNEALGLLRDRGLVTVRPGPSGGVFVAEQPAQVRLGAIDLWFSAAVPNPRELFEARTFFDDAFGAVAVDRAGPNDIRAMESALHDMRTHTDDPAAYMRATVAFHAAIAYATDLAVVVGLYETVLALLRGGIVRAAFVEPRDEMVAHALQIHEGMTAAIRDRDHDAMTKLLALHAADLERVQDESP</sequence>
<evidence type="ECO:0000259" key="4">
    <source>
        <dbReference type="PROSITE" id="PS50949"/>
    </source>
</evidence>
<reference evidence="5 6" key="1">
    <citation type="submission" date="2019-02" db="EMBL/GenBank/DDBJ databases">
        <title>Sequencing the genomes of 1000 actinobacteria strains.</title>
        <authorList>
            <person name="Klenk H.-P."/>
        </authorList>
    </citation>
    <scope>NUCLEOTIDE SEQUENCE [LARGE SCALE GENOMIC DNA]</scope>
    <source>
        <strain evidence="5 6">DSM 45779</strain>
    </source>
</reference>
<evidence type="ECO:0000256" key="1">
    <source>
        <dbReference type="ARBA" id="ARBA00023015"/>
    </source>
</evidence>
<keyword evidence="2 5" id="KW-0238">DNA-binding</keyword>
<feature type="domain" description="HTH gntR-type" evidence="4">
    <location>
        <begin position="13"/>
        <end position="83"/>
    </location>
</feature>